<protein>
    <submittedName>
        <fullName evidence="1">Uncharacterized protein</fullName>
    </submittedName>
</protein>
<dbReference type="AlphaFoldDB" id="A0AAV8ZLW1"/>
<sequence>MTESANYVGNIRQFQLHTSDWSVYKPHLFNYFVANEINNSVKKRAIFLNVLDEESYKLITSLCHPILPENTTFSALMLLFDGQFAPQKSVFMERYKFYNAVMHKGESVKDWAARVQHLAAPCRFGSELEVCQRDKFVFGFDENFFNLLEDDVNISFEEAVKLAQQNYDQNRDKGTSPSSLYSMFEDYFCPFSRYIQSPHLCNLYWYHKYAFPINCDYFY</sequence>
<dbReference type="EMBL" id="JANEYF010001271">
    <property type="protein sequence ID" value="KAJ8965231.1"/>
    <property type="molecule type" value="Genomic_DNA"/>
</dbReference>
<name>A0AAV8ZLW1_9CUCU</name>
<dbReference type="PANTHER" id="PTHR33198">
    <property type="entry name" value="ANK_REP_REGION DOMAIN-CONTAINING PROTEIN-RELATED"/>
    <property type="match status" value="1"/>
</dbReference>
<evidence type="ECO:0000313" key="2">
    <source>
        <dbReference type="Proteomes" id="UP001162156"/>
    </source>
</evidence>
<organism evidence="1 2">
    <name type="scientific">Rhamnusium bicolor</name>
    <dbReference type="NCBI Taxonomy" id="1586634"/>
    <lineage>
        <taxon>Eukaryota</taxon>
        <taxon>Metazoa</taxon>
        <taxon>Ecdysozoa</taxon>
        <taxon>Arthropoda</taxon>
        <taxon>Hexapoda</taxon>
        <taxon>Insecta</taxon>
        <taxon>Pterygota</taxon>
        <taxon>Neoptera</taxon>
        <taxon>Endopterygota</taxon>
        <taxon>Coleoptera</taxon>
        <taxon>Polyphaga</taxon>
        <taxon>Cucujiformia</taxon>
        <taxon>Chrysomeloidea</taxon>
        <taxon>Cerambycidae</taxon>
        <taxon>Lepturinae</taxon>
        <taxon>Rhagiini</taxon>
        <taxon>Rhamnusium</taxon>
    </lineage>
</organism>
<gene>
    <name evidence="1" type="ORF">NQ314_004301</name>
</gene>
<dbReference type="Proteomes" id="UP001162156">
    <property type="component" value="Unassembled WGS sequence"/>
</dbReference>
<keyword evidence="2" id="KW-1185">Reference proteome</keyword>
<dbReference type="PANTHER" id="PTHR33198:SF19">
    <property type="entry name" value="CCHC-TYPE DOMAIN-CONTAINING PROTEIN"/>
    <property type="match status" value="1"/>
</dbReference>
<reference evidence="1" key="1">
    <citation type="journal article" date="2023" name="Insect Mol. Biol.">
        <title>Genome sequencing provides insights into the evolution of gene families encoding plant cell wall-degrading enzymes in longhorned beetles.</title>
        <authorList>
            <person name="Shin N.R."/>
            <person name="Okamura Y."/>
            <person name="Kirsch R."/>
            <person name="Pauchet Y."/>
        </authorList>
    </citation>
    <scope>NUCLEOTIDE SEQUENCE</scope>
    <source>
        <strain evidence="1">RBIC_L_NR</strain>
    </source>
</reference>
<accession>A0AAV8ZLW1</accession>
<comment type="caution">
    <text evidence="1">The sequence shown here is derived from an EMBL/GenBank/DDBJ whole genome shotgun (WGS) entry which is preliminary data.</text>
</comment>
<proteinExistence type="predicted"/>
<evidence type="ECO:0000313" key="1">
    <source>
        <dbReference type="EMBL" id="KAJ8965231.1"/>
    </source>
</evidence>